<name>A0A158KWE3_9BURK</name>
<evidence type="ECO:0000313" key="1">
    <source>
        <dbReference type="EMBL" id="SAL85417.1"/>
    </source>
</evidence>
<comment type="caution">
    <text evidence="1">The sequence shown here is derived from an EMBL/GenBank/DDBJ whole genome shotgun (WGS) entry which is preliminary data.</text>
</comment>
<organism evidence="1 2">
    <name type="scientific">Caballeronia terrestris</name>
    <dbReference type="NCBI Taxonomy" id="1226301"/>
    <lineage>
        <taxon>Bacteria</taxon>
        <taxon>Pseudomonadati</taxon>
        <taxon>Pseudomonadota</taxon>
        <taxon>Betaproteobacteria</taxon>
        <taxon>Burkholderiales</taxon>
        <taxon>Burkholderiaceae</taxon>
        <taxon>Caballeronia</taxon>
    </lineage>
</organism>
<dbReference type="Proteomes" id="UP000054925">
    <property type="component" value="Unassembled WGS sequence"/>
</dbReference>
<reference evidence="1" key="1">
    <citation type="submission" date="2016-01" db="EMBL/GenBank/DDBJ databases">
        <authorList>
            <person name="Peeters C."/>
        </authorList>
    </citation>
    <scope>NUCLEOTIDE SEQUENCE [LARGE SCALE GENOMIC DNA]</scope>
    <source>
        <strain evidence="1">LMG 22937</strain>
    </source>
</reference>
<sequence length="87" mass="9765">MCSAAGGLDGLVQVRNARSRGSGLRLGLLEHIFGTIWWLVLIGDNPCDRLLEGFVKGVTEIRKSMKGREYDARWFGPYWRAVGLSKR</sequence>
<evidence type="ECO:0000313" key="2">
    <source>
        <dbReference type="Proteomes" id="UP000054925"/>
    </source>
</evidence>
<dbReference type="EMBL" id="FCOL02000170">
    <property type="protein sequence ID" value="SAL85417.1"/>
    <property type="molecule type" value="Genomic_DNA"/>
</dbReference>
<keyword evidence="2" id="KW-1185">Reference proteome</keyword>
<accession>A0A158KWE3</accession>
<proteinExistence type="predicted"/>
<protein>
    <submittedName>
        <fullName evidence="1">Uncharacterized protein</fullName>
    </submittedName>
</protein>
<gene>
    <name evidence="1" type="ORF">AWB67_06936</name>
</gene>
<dbReference type="AlphaFoldDB" id="A0A158KWE3"/>